<organism evidence="1 2">
    <name type="scientific">Jeotgalibacillus terrae</name>
    <dbReference type="NCBI Taxonomy" id="587735"/>
    <lineage>
        <taxon>Bacteria</taxon>
        <taxon>Bacillati</taxon>
        <taxon>Bacillota</taxon>
        <taxon>Bacilli</taxon>
        <taxon>Bacillales</taxon>
        <taxon>Caryophanaceae</taxon>
        <taxon>Jeotgalibacillus</taxon>
    </lineage>
</organism>
<dbReference type="EMBL" id="JBHUPG010000053">
    <property type="protein sequence ID" value="MFD2913965.1"/>
    <property type="molecule type" value="Genomic_DNA"/>
</dbReference>
<evidence type="ECO:0008006" key="3">
    <source>
        <dbReference type="Google" id="ProtNLM"/>
    </source>
</evidence>
<gene>
    <name evidence="1" type="ORF">ACFS5P_18900</name>
</gene>
<sequence length="127" mass="14569">MEEAIEEFKTPMKELPLDHRRVVDFLREGKENTTTSKYIAQLTGFTTVRVRSIIRDLIVKYGYVIGASNEVDSQGYYIPVTAEEELRCIHNLRSRRVEITKREKALITNISARYGDDGVTAIEDSDL</sequence>
<evidence type="ECO:0000313" key="1">
    <source>
        <dbReference type="EMBL" id="MFD2913965.1"/>
    </source>
</evidence>
<dbReference type="RefSeq" id="WP_204731010.1">
    <property type="nucleotide sequence ID" value="NZ_JAFBDK010000034.1"/>
</dbReference>
<protein>
    <recommendedName>
        <fullName evidence="3">Helix-turn-helix type 11 domain-containing protein</fullName>
    </recommendedName>
</protein>
<proteinExistence type="predicted"/>
<accession>A0ABW5ZLU6</accession>
<reference evidence="2" key="1">
    <citation type="journal article" date="2019" name="Int. J. Syst. Evol. Microbiol.">
        <title>The Global Catalogue of Microorganisms (GCM) 10K type strain sequencing project: providing services to taxonomists for standard genome sequencing and annotation.</title>
        <authorList>
            <consortium name="The Broad Institute Genomics Platform"/>
            <consortium name="The Broad Institute Genome Sequencing Center for Infectious Disease"/>
            <person name="Wu L."/>
            <person name="Ma J."/>
        </authorList>
    </citation>
    <scope>NUCLEOTIDE SEQUENCE [LARGE SCALE GENOMIC DNA]</scope>
    <source>
        <strain evidence="2">KCTC 13528</strain>
    </source>
</reference>
<keyword evidence="2" id="KW-1185">Reference proteome</keyword>
<name>A0ABW5ZLU6_9BACL</name>
<evidence type="ECO:0000313" key="2">
    <source>
        <dbReference type="Proteomes" id="UP001597561"/>
    </source>
</evidence>
<comment type="caution">
    <text evidence="1">The sequence shown here is derived from an EMBL/GenBank/DDBJ whole genome shotgun (WGS) entry which is preliminary data.</text>
</comment>
<dbReference type="Proteomes" id="UP001597561">
    <property type="component" value="Unassembled WGS sequence"/>
</dbReference>